<reference evidence="2" key="2">
    <citation type="submission" date="2015-02" db="UniProtKB">
        <authorList>
            <consortium name="EnsemblMetazoa"/>
        </authorList>
    </citation>
    <scope>IDENTIFICATION</scope>
</reference>
<sequence length="212" mass="24335">MFTCLTFLGIFLLRVNGRIAKECDKYDQRVEECWVKHDVVPNCRGIDPLVACNENNVAQLPWDCSMRTKTRAQHVLGVSQLLHRNVCARRSDILEEFISRPQCWEMARLCLAKLPISFEEVVYRFDPPLYDLDTDVVPLAARKKIVAAECYEEGEAIQICYSRAIGCDYLEEFINLILDNSVCSPYRIEDCPTLTELLTSKEEASRGELMDT</sequence>
<proteinExistence type="predicted"/>
<dbReference type="EnsemblMetazoa" id="SMAR009862-RA">
    <property type="protein sequence ID" value="SMAR009862-PA"/>
    <property type="gene ID" value="SMAR009862"/>
</dbReference>
<keyword evidence="1" id="KW-0732">Signal</keyword>
<protein>
    <submittedName>
        <fullName evidence="2">Uncharacterized protein</fullName>
    </submittedName>
</protein>
<reference evidence="3" key="1">
    <citation type="submission" date="2011-05" db="EMBL/GenBank/DDBJ databases">
        <authorList>
            <person name="Richards S.R."/>
            <person name="Qu J."/>
            <person name="Jiang H."/>
            <person name="Jhangiani S.N."/>
            <person name="Agravi P."/>
            <person name="Goodspeed R."/>
            <person name="Gross S."/>
            <person name="Mandapat C."/>
            <person name="Jackson L."/>
            <person name="Mathew T."/>
            <person name="Pu L."/>
            <person name="Thornton R."/>
            <person name="Saada N."/>
            <person name="Wilczek-Boney K.B."/>
            <person name="Lee S."/>
            <person name="Kovar C."/>
            <person name="Wu Y."/>
            <person name="Scherer S.E."/>
            <person name="Worley K.C."/>
            <person name="Muzny D.M."/>
            <person name="Gibbs R."/>
        </authorList>
    </citation>
    <scope>NUCLEOTIDE SEQUENCE</scope>
    <source>
        <strain evidence="3">Brora</strain>
    </source>
</reference>
<dbReference type="HOGENOM" id="CLU_1302451_0_0_1"/>
<accession>T1J840</accession>
<dbReference type="EMBL" id="JH431948">
    <property type="status" value="NOT_ANNOTATED_CDS"/>
    <property type="molecule type" value="Genomic_DNA"/>
</dbReference>
<dbReference type="Proteomes" id="UP000014500">
    <property type="component" value="Unassembled WGS sequence"/>
</dbReference>
<dbReference type="AlphaFoldDB" id="T1J840"/>
<feature type="chain" id="PRO_5004580016" evidence="1">
    <location>
        <begin position="21"/>
        <end position="212"/>
    </location>
</feature>
<evidence type="ECO:0000313" key="3">
    <source>
        <dbReference type="Proteomes" id="UP000014500"/>
    </source>
</evidence>
<organism evidence="2 3">
    <name type="scientific">Strigamia maritima</name>
    <name type="common">European centipede</name>
    <name type="synonym">Geophilus maritimus</name>
    <dbReference type="NCBI Taxonomy" id="126957"/>
    <lineage>
        <taxon>Eukaryota</taxon>
        <taxon>Metazoa</taxon>
        <taxon>Ecdysozoa</taxon>
        <taxon>Arthropoda</taxon>
        <taxon>Myriapoda</taxon>
        <taxon>Chilopoda</taxon>
        <taxon>Pleurostigmophora</taxon>
        <taxon>Geophilomorpha</taxon>
        <taxon>Linotaeniidae</taxon>
        <taxon>Strigamia</taxon>
    </lineage>
</organism>
<keyword evidence="3" id="KW-1185">Reference proteome</keyword>
<feature type="signal peptide" evidence="1">
    <location>
        <begin position="1"/>
        <end position="20"/>
    </location>
</feature>
<name>T1J840_STRMM</name>
<evidence type="ECO:0000313" key="2">
    <source>
        <dbReference type="EnsemblMetazoa" id="SMAR009862-PA"/>
    </source>
</evidence>
<evidence type="ECO:0000256" key="1">
    <source>
        <dbReference type="SAM" id="SignalP"/>
    </source>
</evidence>